<reference evidence="2" key="1">
    <citation type="submission" date="2020-07" db="EMBL/GenBank/DDBJ databases">
        <title>The High-quality genome of the commercially important snow crab, Chionoecetes opilio.</title>
        <authorList>
            <person name="Jeong J.-H."/>
            <person name="Ryu S."/>
        </authorList>
    </citation>
    <scope>NUCLEOTIDE SEQUENCE</scope>
    <source>
        <strain evidence="2">MADBK_172401_WGS</strain>
        <tissue evidence="2">Digestive gland</tissue>
    </source>
</reference>
<gene>
    <name evidence="2" type="ORF">GWK47_037800</name>
</gene>
<dbReference type="AlphaFoldDB" id="A0A8J5CYK2"/>
<dbReference type="EMBL" id="JACEEZ010005139">
    <property type="protein sequence ID" value="KAG0725854.1"/>
    <property type="molecule type" value="Genomic_DNA"/>
</dbReference>
<accession>A0A8J5CYK2</accession>
<organism evidence="2 3">
    <name type="scientific">Chionoecetes opilio</name>
    <name type="common">Atlantic snow crab</name>
    <name type="synonym">Cancer opilio</name>
    <dbReference type="NCBI Taxonomy" id="41210"/>
    <lineage>
        <taxon>Eukaryota</taxon>
        <taxon>Metazoa</taxon>
        <taxon>Ecdysozoa</taxon>
        <taxon>Arthropoda</taxon>
        <taxon>Crustacea</taxon>
        <taxon>Multicrustacea</taxon>
        <taxon>Malacostraca</taxon>
        <taxon>Eumalacostraca</taxon>
        <taxon>Eucarida</taxon>
        <taxon>Decapoda</taxon>
        <taxon>Pleocyemata</taxon>
        <taxon>Brachyura</taxon>
        <taxon>Eubrachyura</taxon>
        <taxon>Majoidea</taxon>
        <taxon>Majidae</taxon>
        <taxon>Chionoecetes</taxon>
    </lineage>
</organism>
<name>A0A8J5CYK2_CHIOP</name>
<protein>
    <submittedName>
        <fullName evidence="2">Uncharacterized protein</fullName>
    </submittedName>
</protein>
<comment type="caution">
    <text evidence="2">The sequence shown here is derived from an EMBL/GenBank/DDBJ whole genome shotgun (WGS) entry which is preliminary data.</text>
</comment>
<keyword evidence="3" id="KW-1185">Reference proteome</keyword>
<feature type="region of interest" description="Disordered" evidence="1">
    <location>
        <begin position="40"/>
        <end position="93"/>
    </location>
</feature>
<feature type="compositionally biased region" description="Basic residues" evidence="1">
    <location>
        <begin position="69"/>
        <end position="82"/>
    </location>
</feature>
<proteinExistence type="predicted"/>
<evidence type="ECO:0000256" key="1">
    <source>
        <dbReference type="SAM" id="MobiDB-lite"/>
    </source>
</evidence>
<evidence type="ECO:0000313" key="2">
    <source>
        <dbReference type="EMBL" id="KAG0725854.1"/>
    </source>
</evidence>
<evidence type="ECO:0000313" key="3">
    <source>
        <dbReference type="Proteomes" id="UP000770661"/>
    </source>
</evidence>
<dbReference type="Proteomes" id="UP000770661">
    <property type="component" value="Unassembled WGS sequence"/>
</dbReference>
<sequence>MEELGRWSPTGSGVLEDTAVTETLLLHPADRRWCCGMMIPPARPRSNARPPRQEETPVPSLGVQVRAAARTKTKNRGPRRLTNRPLGNPRSLHHSVGPVVAGRVIVQMPFISCVRLELIGGGEEAWNNTIGSKMEVWS</sequence>